<dbReference type="GO" id="GO:0070536">
    <property type="term" value="P:protein K63-linked deubiquitination"/>
    <property type="evidence" value="ECO:0007669"/>
    <property type="project" value="TreeGrafter"/>
</dbReference>
<accession>A0A7R9CDW6</accession>
<feature type="domain" description="MPN" evidence="2">
    <location>
        <begin position="318"/>
        <end position="454"/>
    </location>
</feature>
<dbReference type="GO" id="GO:0008237">
    <property type="term" value="F:metallopeptidase activity"/>
    <property type="evidence" value="ECO:0007669"/>
    <property type="project" value="InterPro"/>
</dbReference>
<protein>
    <recommendedName>
        <fullName evidence="2">MPN domain-containing protein</fullName>
    </recommendedName>
</protein>
<feature type="region of interest" description="Disordered" evidence="1">
    <location>
        <begin position="121"/>
        <end position="292"/>
    </location>
</feature>
<dbReference type="GO" id="GO:0061578">
    <property type="term" value="F:K63-linked deubiquitinase activity"/>
    <property type="evidence" value="ECO:0007669"/>
    <property type="project" value="TreeGrafter"/>
</dbReference>
<dbReference type="Pfam" id="PF08969">
    <property type="entry name" value="USP8_dimer"/>
    <property type="match status" value="1"/>
</dbReference>
<dbReference type="SUPFAM" id="SSF102712">
    <property type="entry name" value="JAB1/MPN domain"/>
    <property type="match status" value="1"/>
</dbReference>
<evidence type="ECO:0000259" key="2">
    <source>
        <dbReference type="PROSITE" id="PS50249"/>
    </source>
</evidence>
<dbReference type="GO" id="GO:0016020">
    <property type="term" value="C:membrane"/>
    <property type="evidence" value="ECO:0007669"/>
    <property type="project" value="TreeGrafter"/>
</dbReference>
<feature type="compositionally biased region" description="Pro residues" evidence="1">
    <location>
        <begin position="157"/>
        <end position="221"/>
    </location>
</feature>
<name>A0A7R9CDW6_TIMCR</name>
<dbReference type="PANTHER" id="PTHR12947:SF13">
    <property type="entry name" value="FI19924P1"/>
    <property type="match status" value="1"/>
</dbReference>
<dbReference type="AlphaFoldDB" id="A0A7R9CDW6"/>
<proteinExistence type="predicted"/>
<evidence type="ECO:0000313" key="3">
    <source>
        <dbReference type="EMBL" id="CAD7393276.1"/>
    </source>
</evidence>
<reference evidence="3" key="1">
    <citation type="submission" date="2020-11" db="EMBL/GenBank/DDBJ databases">
        <authorList>
            <person name="Tran Van P."/>
        </authorList>
    </citation>
    <scope>NUCLEOTIDE SEQUENCE</scope>
</reference>
<dbReference type="Gene3D" id="3.40.140.10">
    <property type="entry name" value="Cytidine Deaminase, domain 2"/>
    <property type="match status" value="1"/>
</dbReference>
<dbReference type="InterPro" id="IPR015063">
    <property type="entry name" value="USP8_dimer"/>
</dbReference>
<dbReference type="Gene3D" id="1.20.58.80">
    <property type="entry name" value="Phosphotransferase system, lactose/cellobiose-type IIA subunit"/>
    <property type="match status" value="1"/>
</dbReference>
<dbReference type="SUPFAM" id="SSF140856">
    <property type="entry name" value="USP8 N-terminal domain-like"/>
    <property type="match status" value="1"/>
</dbReference>
<dbReference type="PROSITE" id="PS50249">
    <property type="entry name" value="MPN"/>
    <property type="match status" value="1"/>
</dbReference>
<dbReference type="InterPro" id="IPR037518">
    <property type="entry name" value="MPN"/>
</dbReference>
<sequence length="506" mass="57428">MLPTKIIEPRERFRELLRNGKFANFDSAFSPHRLFELGPEMVAMAKSYQKEGDLEFAFLLYVKFVSISLNKVKNLHGYRDVPNHVLDANAQLLKQVVPRLEDLKWRIMDVFQKEFDATSSVQSSIPSKTMTEEKDIRFSPPLYPLPATKYEPKEPFRPPPIIAPPKVPKPKEPTQPPPHIPPPKVLKPKYPTRPPQTIEPPKVPKPKYPTRPPPTIAPPKAPKPKETTRPPTTIAPPKVPKPKEPTRPPPTIAPPKVPKPKEPTQPPTKIAPPKVPVPKESTQPYSKKIPPPVYMKAKPKEVVVKDDAPLFNGHRLRTIFVPRTFSETFKHTIRAITEKEMESCGNLFGYVGPHNNLYVDTLVIVSQKGQRSYVEQTLEGDIQLMGFFANNPGVMQLGWIHTHPVHPNFMSSTDMHTQYIYQSSIPEAIGIVCSGCAYNRERHENKAYHLSEIGLNTIKNCKNPQGGVVHFHDPYNAKDLYQPATHLVYNDNAMDVVDLRPEDERR</sequence>
<dbReference type="PANTHER" id="PTHR12947">
    <property type="entry name" value="AMSH-LIKE PROTEASE"/>
    <property type="match status" value="1"/>
</dbReference>
<dbReference type="InterPro" id="IPR000555">
    <property type="entry name" value="JAMM/MPN+_dom"/>
</dbReference>
<dbReference type="Pfam" id="PF01398">
    <property type="entry name" value="JAB"/>
    <property type="match status" value="1"/>
</dbReference>
<feature type="compositionally biased region" description="Pro residues" evidence="1">
    <location>
        <begin position="247"/>
        <end position="276"/>
    </location>
</feature>
<gene>
    <name evidence="3" type="ORF">TCEB3V08_LOCUS1255</name>
</gene>
<organism evidence="3">
    <name type="scientific">Timema cristinae</name>
    <name type="common">Walking stick</name>
    <dbReference type="NCBI Taxonomy" id="61476"/>
    <lineage>
        <taxon>Eukaryota</taxon>
        <taxon>Metazoa</taxon>
        <taxon>Ecdysozoa</taxon>
        <taxon>Arthropoda</taxon>
        <taxon>Hexapoda</taxon>
        <taxon>Insecta</taxon>
        <taxon>Pterygota</taxon>
        <taxon>Neoptera</taxon>
        <taxon>Polyneoptera</taxon>
        <taxon>Phasmatodea</taxon>
        <taxon>Timematodea</taxon>
        <taxon>Timematoidea</taxon>
        <taxon>Timematidae</taxon>
        <taxon>Timema</taxon>
    </lineage>
</organism>
<evidence type="ECO:0000256" key="1">
    <source>
        <dbReference type="SAM" id="MobiDB-lite"/>
    </source>
</evidence>
<dbReference type="EMBL" id="OC316683">
    <property type="protein sequence ID" value="CAD7393276.1"/>
    <property type="molecule type" value="Genomic_DNA"/>
</dbReference>
<dbReference type="GO" id="GO:0005768">
    <property type="term" value="C:endosome"/>
    <property type="evidence" value="ECO:0007669"/>
    <property type="project" value="TreeGrafter"/>
</dbReference>